<gene>
    <name evidence="2" type="primary">commd9</name>
</gene>
<dbReference type="InterPro" id="IPR048676">
    <property type="entry name" value="COMMD9_N"/>
</dbReference>
<dbReference type="GeneTree" id="ENSGT00390000006218"/>
<name>A0A8D3DEN9_SCOMX</name>
<feature type="domain" description="COMM" evidence="1">
    <location>
        <begin position="120"/>
        <end position="193"/>
    </location>
</feature>
<dbReference type="InterPro" id="IPR017920">
    <property type="entry name" value="COMM"/>
</dbReference>
<dbReference type="OrthoDB" id="64318at2759"/>
<accession>A0A8D3DEN9</accession>
<dbReference type="PANTHER" id="PTHR15663:SF4">
    <property type="entry name" value="COMM DOMAIN-CONTAINING PROTEIN 9"/>
    <property type="match status" value="1"/>
</dbReference>
<dbReference type="RefSeq" id="XP_035497256.1">
    <property type="nucleotide sequence ID" value="XM_035641363.2"/>
</dbReference>
<evidence type="ECO:0000313" key="2">
    <source>
        <dbReference type="Ensembl" id="ENSSMAP00000057998.1"/>
    </source>
</evidence>
<proteinExistence type="predicted"/>
<reference evidence="2" key="2">
    <citation type="submission" date="2025-08" db="UniProtKB">
        <authorList>
            <consortium name="Ensembl"/>
        </authorList>
    </citation>
    <scope>IDENTIFICATION</scope>
</reference>
<sequence length="196" mass="21085">MAASVSSEDFSNLQLLLKAPSKDAVRDVCVQSHRAPSRRLADATATTFGISASQAAQLVGSLHLLSRHVLFHNLGSPEKILALFPDSFHSSLKNLVTKILLENSPTWRTEAASDQISLPQLKELNWRVDMVTGSDSLSRVSVPSCLVQLQVEDPCPPAGGEAVSTVTVELSRESLDTMLDGLGRIREQLSAVAGKQ</sequence>
<evidence type="ECO:0000313" key="3">
    <source>
        <dbReference type="Proteomes" id="UP000694558"/>
    </source>
</evidence>
<dbReference type="PANTHER" id="PTHR15663">
    <property type="entry name" value="COMM DOMAIN-CONTAINING PROTEIN 9"/>
    <property type="match status" value="1"/>
</dbReference>
<organism evidence="2 3">
    <name type="scientific">Scophthalmus maximus</name>
    <name type="common">Turbot</name>
    <name type="synonym">Psetta maxima</name>
    <dbReference type="NCBI Taxonomy" id="52904"/>
    <lineage>
        <taxon>Eukaryota</taxon>
        <taxon>Metazoa</taxon>
        <taxon>Chordata</taxon>
        <taxon>Craniata</taxon>
        <taxon>Vertebrata</taxon>
        <taxon>Euteleostomi</taxon>
        <taxon>Actinopterygii</taxon>
        <taxon>Neopterygii</taxon>
        <taxon>Teleostei</taxon>
        <taxon>Neoteleostei</taxon>
        <taxon>Acanthomorphata</taxon>
        <taxon>Carangaria</taxon>
        <taxon>Pleuronectiformes</taxon>
        <taxon>Pleuronectoidei</taxon>
        <taxon>Scophthalmidae</taxon>
        <taxon>Scophthalmus</taxon>
    </lineage>
</organism>
<dbReference type="AlphaFoldDB" id="A0A8D3DEN9"/>
<dbReference type="Proteomes" id="UP000694558">
    <property type="component" value="Chromosome 10"/>
</dbReference>
<protein>
    <recommendedName>
        <fullName evidence="1">COMM domain-containing protein</fullName>
    </recommendedName>
</protein>
<dbReference type="Pfam" id="PF07258">
    <property type="entry name" value="COMM_domain"/>
    <property type="match status" value="1"/>
</dbReference>
<dbReference type="Pfam" id="PF20923">
    <property type="entry name" value="COMMD9_HN"/>
    <property type="match status" value="1"/>
</dbReference>
<dbReference type="PROSITE" id="PS51269">
    <property type="entry name" value="COMM"/>
    <property type="match status" value="1"/>
</dbReference>
<dbReference type="KEGG" id="smau:118314750"/>
<reference evidence="2" key="1">
    <citation type="submission" date="2023-05" db="EMBL/GenBank/DDBJ databases">
        <title>High-quality long-read genome of Scophthalmus maximus.</title>
        <authorList>
            <person name="Lien S."/>
            <person name="Martinez P."/>
        </authorList>
    </citation>
    <scope>NUCLEOTIDE SEQUENCE [LARGE SCALE GENOMIC DNA]</scope>
</reference>
<evidence type="ECO:0000259" key="1">
    <source>
        <dbReference type="PROSITE" id="PS51269"/>
    </source>
</evidence>
<dbReference type="OMA" id="SHHVLFY"/>
<dbReference type="GeneID" id="118314750"/>
<dbReference type="CTD" id="29099"/>
<dbReference type="Ensembl" id="ENSSMAT00000079556.1">
    <property type="protein sequence ID" value="ENSSMAP00000057998.1"/>
    <property type="gene ID" value="ENSSMAG00000030786.1"/>
</dbReference>
<dbReference type="InterPro" id="IPR037360">
    <property type="entry name" value="COMMD9"/>
</dbReference>